<feature type="transmembrane region" description="Helical" evidence="7">
    <location>
        <begin position="300"/>
        <end position="325"/>
    </location>
</feature>
<evidence type="ECO:0000256" key="3">
    <source>
        <dbReference type="ARBA" id="ARBA00022692"/>
    </source>
</evidence>
<dbReference type="EMBL" id="CP053085">
    <property type="protein sequence ID" value="QJR37728.1"/>
    <property type="molecule type" value="Genomic_DNA"/>
</dbReference>
<evidence type="ECO:0000256" key="2">
    <source>
        <dbReference type="ARBA" id="ARBA00022475"/>
    </source>
</evidence>
<feature type="domain" description="ABC3 transporter permease C-terminal" evidence="8">
    <location>
        <begin position="710"/>
        <end position="822"/>
    </location>
</feature>
<dbReference type="AlphaFoldDB" id="A0A6M4IUB8"/>
<keyword evidence="4 7" id="KW-1133">Transmembrane helix</keyword>
<proteinExistence type="inferred from homology"/>
<dbReference type="NCBIfam" id="TIGR03434">
    <property type="entry name" value="ADOP"/>
    <property type="match status" value="1"/>
</dbReference>
<feature type="domain" description="MacB-like periplasmic core" evidence="9">
    <location>
        <begin position="18"/>
        <end position="249"/>
    </location>
</feature>
<evidence type="ECO:0000256" key="5">
    <source>
        <dbReference type="ARBA" id="ARBA00023136"/>
    </source>
</evidence>
<evidence type="ECO:0000256" key="7">
    <source>
        <dbReference type="SAM" id="Phobius"/>
    </source>
</evidence>
<keyword evidence="5 7" id="KW-0472">Membrane</keyword>
<evidence type="ECO:0000259" key="8">
    <source>
        <dbReference type="Pfam" id="PF02687"/>
    </source>
</evidence>
<comment type="similarity">
    <text evidence="6">Belongs to the ABC-4 integral membrane protein family.</text>
</comment>
<protein>
    <submittedName>
        <fullName evidence="10">ABC transporter permease</fullName>
    </submittedName>
</protein>
<keyword evidence="2" id="KW-1003">Cell membrane</keyword>
<feature type="transmembrane region" description="Helical" evidence="7">
    <location>
        <begin position="759"/>
        <end position="781"/>
    </location>
</feature>
<name>A0A6M4IUB8_9BACT</name>
<feature type="domain" description="ABC3 transporter permease C-terminal" evidence="8">
    <location>
        <begin position="307"/>
        <end position="422"/>
    </location>
</feature>
<feature type="domain" description="MacB-like periplasmic core" evidence="9">
    <location>
        <begin position="446"/>
        <end position="673"/>
    </location>
</feature>
<dbReference type="InterPro" id="IPR017800">
    <property type="entry name" value="ADOP"/>
</dbReference>
<dbReference type="PANTHER" id="PTHR30572:SF4">
    <property type="entry name" value="ABC TRANSPORTER PERMEASE YTRF"/>
    <property type="match status" value="1"/>
</dbReference>
<accession>A0A6M4IUB8</accession>
<feature type="transmembrane region" description="Helical" evidence="7">
    <location>
        <begin position="703"/>
        <end position="732"/>
    </location>
</feature>
<dbReference type="RefSeq" id="WP_171227163.1">
    <property type="nucleotide sequence ID" value="NZ_CP053085.1"/>
</dbReference>
<evidence type="ECO:0000256" key="1">
    <source>
        <dbReference type="ARBA" id="ARBA00004651"/>
    </source>
</evidence>
<evidence type="ECO:0000256" key="6">
    <source>
        <dbReference type="ARBA" id="ARBA00038076"/>
    </source>
</evidence>
<dbReference type="Pfam" id="PF02687">
    <property type="entry name" value="FtsX"/>
    <property type="match status" value="2"/>
</dbReference>
<dbReference type="InterPro" id="IPR050250">
    <property type="entry name" value="Macrolide_Exporter_MacB"/>
</dbReference>
<dbReference type="Pfam" id="PF12704">
    <property type="entry name" value="MacB_PCD"/>
    <property type="match status" value="2"/>
</dbReference>
<evidence type="ECO:0000313" key="10">
    <source>
        <dbReference type="EMBL" id="QJR37728.1"/>
    </source>
</evidence>
<feature type="transmembrane region" description="Helical" evidence="7">
    <location>
        <begin position="346"/>
        <end position="372"/>
    </location>
</feature>
<feature type="transmembrane region" description="Helical" evidence="7">
    <location>
        <begin position="447"/>
        <end position="467"/>
    </location>
</feature>
<gene>
    <name evidence="10" type="ORF">HKW67_20480</name>
</gene>
<dbReference type="InterPro" id="IPR025857">
    <property type="entry name" value="MacB_PCD"/>
</dbReference>
<dbReference type="Proteomes" id="UP000500938">
    <property type="component" value="Chromosome"/>
</dbReference>
<dbReference type="PANTHER" id="PTHR30572">
    <property type="entry name" value="MEMBRANE COMPONENT OF TRANSPORTER-RELATED"/>
    <property type="match status" value="1"/>
</dbReference>
<comment type="subcellular location">
    <subcellularLocation>
        <location evidence="1">Cell membrane</location>
        <topology evidence="1">Multi-pass membrane protein</topology>
    </subcellularLocation>
</comment>
<reference evidence="10 11" key="1">
    <citation type="submission" date="2020-05" db="EMBL/GenBank/DDBJ databases">
        <title>Complete genome sequence of Gemmatimonas greenlandica TET16.</title>
        <authorList>
            <person name="Zeng Y."/>
        </authorList>
    </citation>
    <scope>NUCLEOTIDE SEQUENCE [LARGE SCALE GENOMIC DNA]</scope>
    <source>
        <strain evidence="10 11">TET16</strain>
    </source>
</reference>
<dbReference type="InterPro" id="IPR003838">
    <property type="entry name" value="ABC3_permease_C"/>
</dbReference>
<keyword evidence="11" id="KW-1185">Reference proteome</keyword>
<sequence>MRHLTLALRMLRKTPFVTSIAIASLALGIGANAAIFSLFDQMLLRALPVNEPAQLVNLSAPGPKPGSTNCGQAGDCEEVFSYPMFRDLEQRQTPFSGLAAHVLFGANLSIKNEAMTGQGTFVSGSYFGVLGIAPAIGRLLQPADDAVIGANFVTVLSHEFWQEHYGGDRAIVGQTILVNGKSLTVVGVAPAGFRGTTLGAQPALYAPISMRAAITTWRPAFDNRRSYWVYVFGRLKPGVSLEQASSQLNTTYKPILAEVEAPLQEGMSDATMKLFKAKSLLLTAGERGQSSVNREAKTPLYMLFAITMTVLLIACANIANLLLARGATRATEMGVRLALGATRRQLLLQLLTESLVLAVLGGLVSLLVAVWTLRAVGALMPPEALATLNLRLQPSMVLFAAVTAIGTGLLFGLFPALHSTRSDLITVIRAGAGQIAGGRSASRFRTILVTSQIALSMALLISAGLFLKSLVNVSSADLGLRVDNVATFSITPMRSGYDSTRAAVFYERVEQELAALPGATGVSSSIVPLLAGDNWGNDVRVQGFAHGPDVDANARFNAIGAAYLKTLGMQLLAGREFSESDRLGSGKVALINEAFAKKFNLGTNPIGKFMSEGEDSLDMQIVGLVKDAKYSQVKDDVPPVFYTPWRQRGSVSGLYFYVNSATPPEQLLKSITALMKRLDPTVPVEDLKSMPQQIRENLFMDRFISIMASAFAVLATLLAAVGLYGVLAYSVAQRTREIGVRMALGADAGRVRALVMRQVGTMTVIGAAIGMAAAFALGRAAQSQLYKLEGHDPVVFAAAVVLLTVVALTAGYLPARRAAQVDPMHALRFD</sequence>
<dbReference type="GO" id="GO:0022857">
    <property type="term" value="F:transmembrane transporter activity"/>
    <property type="evidence" value="ECO:0007669"/>
    <property type="project" value="TreeGrafter"/>
</dbReference>
<keyword evidence="3 7" id="KW-0812">Transmembrane</keyword>
<dbReference type="KEGG" id="ggr:HKW67_20480"/>
<feature type="transmembrane region" description="Helical" evidence="7">
    <location>
        <begin position="392"/>
        <end position="414"/>
    </location>
</feature>
<evidence type="ECO:0000259" key="9">
    <source>
        <dbReference type="Pfam" id="PF12704"/>
    </source>
</evidence>
<organism evidence="10 11">
    <name type="scientific">Gemmatimonas groenlandica</name>
    <dbReference type="NCBI Taxonomy" id="2732249"/>
    <lineage>
        <taxon>Bacteria</taxon>
        <taxon>Pseudomonadati</taxon>
        <taxon>Gemmatimonadota</taxon>
        <taxon>Gemmatimonadia</taxon>
        <taxon>Gemmatimonadales</taxon>
        <taxon>Gemmatimonadaceae</taxon>
        <taxon>Gemmatimonas</taxon>
    </lineage>
</organism>
<evidence type="ECO:0000256" key="4">
    <source>
        <dbReference type="ARBA" id="ARBA00022989"/>
    </source>
</evidence>
<dbReference type="GO" id="GO:0005886">
    <property type="term" value="C:plasma membrane"/>
    <property type="evidence" value="ECO:0007669"/>
    <property type="project" value="UniProtKB-SubCell"/>
</dbReference>
<feature type="transmembrane region" description="Helical" evidence="7">
    <location>
        <begin position="793"/>
        <end position="815"/>
    </location>
</feature>
<evidence type="ECO:0000313" key="11">
    <source>
        <dbReference type="Proteomes" id="UP000500938"/>
    </source>
</evidence>